<dbReference type="PANTHER" id="PTHR13789:SF314">
    <property type="entry name" value="FAD-BINDING DOMAIN-CONTAINING PROTEIN"/>
    <property type="match status" value="1"/>
</dbReference>
<evidence type="ECO:0000256" key="4">
    <source>
        <dbReference type="ARBA" id="ARBA00023002"/>
    </source>
</evidence>
<name>A0A9W9W4J4_9EURO</name>
<dbReference type="SUPFAM" id="SSF51905">
    <property type="entry name" value="FAD/NAD(P)-binding domain"/>
    <property type="match status" value="1"/>
</dbReference>
<dbReference type="InterPro" id="IPR036188">
    <property type="entry name" value="FAD/NAD-bd_sf"/>
</dbReference>
<dbReference type="EMBL" id="JAPZBU010000005">
    <property type="protein sequence ID" value="KAJ5403178.1"/>
    <property type="molecule type" value="Genomic_DNA"/>
</dbReference>
<dbReference type="GeneID" id="81366666"/>
<keyword evidence="4" id="KW-0560">Oxidoreductase</keyword>
<keyword evidence="2" id="KW-0285">Flavoprotein</keyword>
<gene>
    <name evidence="7" type="ORF">N7509_003049</name>
</gene>
<evidence type="ECO:0000256" key="1">
    <source>
        <dbReference type="ARBA" id="ARBA00007992"/>
    </source>
</evidence>
<dbReference type="RefSeq" id="XP_056490420.1">
    <property type="nucleotide sequence ID" value="XM_056627686.1"/>
</dbReference>
<dbReference type="SUPFAM" id="SSF54373">
    <property type="entry name" value="FAD-linked reductases, C-terminal domain"/>
    <property type="match status" value="1"/>
</dbReference>
<dbReference type="AlphaFoldDB" id="A0A9W9W4J4"/>
<dbReference type="OrthoDB" id="9993796at2759"/>
<comment type="caution">
    <text evidence="7">The sequence shown here is derived from an EMBL/GenBank/DDBJ whole genome shotgun (WGS) entry which is preliminary data.</text>
</comment>
<keyword evidence="3" id="KW-0274">FAD</keyword>
<reference evidence="7" key="1">
    <citation type="submission" date="2022-12" db="EMBL/GenBank/DDBJ databases">
        <authorList>
            <person name="Petersen C."/>
        </authorList>
    </citation>
    <scope>NUCLEOTIDE SEQUENCE</scope>
    <source>
        <strain evidence="7">IBT 29677</strain>
    </source>
</reference>
<feature type="non-terminal residue" evidence="7">
    <location>
        <position position="1"/>
    </location>
</feature>
<organism evidence="7 8">
    <name type="scientific">Penicillium cosmopolitanum</name>
    <dbReference type="NCBI Taxonomy" id="1131564"/>
    <lineage>
        <taxon>Eukaryota</taxon>
        <taxon>Fungi</taxon>
        <taxon>Dikarya</taxon>
        <taxon>Ascomycota</taxon>
        <taxon>Pezizomycotina</taxon>
        <taxon>Eurotiomycetes</taxon>
        <taxon>Eurotiomycetidae</taxon>
        <taxon>Eurotiales</taxon>
        <taxon>Aspergillaceae</taxon>
        <taxon>Penicillium</taxon>
    </lineage>
</organism>
<dbReference type="Proteomes" id="UP001147747">
    <property type="component" value="Unassembled WGS sequence"/>
</dbReference>
<dbReference type="PANTHER" id="PTHR13789">
    <property type="entry name" value="MONOOXYGENASE"/>
    <property type="match status" value="1"/>
</dbReference>
<dbReference type="PRINTS" id="PR00420">
    <property type="entry name" value="RNGMNOXGNASE"/>
</dbReference>
<reference evidence="7" key="2">
    <citation type="journal article" date="2023" name="IMA Fungus">
        <title>Comparative genomic study of the Penicillium genus elucidates a diverse pangenome and 15 lateral gene transfer events.</title>
        <authorList>
            <person name="Petersen C."/>
            <person name="Sorensen T."/>
            <person name="Nielsen M.R."/>
            <person name="Sondergaard T.E."/>
            <person name="Sorensen J.L."/>
            <person name="Fitzpatrick D.A."/>
            <person name="Frisvad J.C."/>
            <person name="Nielsen K.L."/>
        </authorList>
    </citation>
    <scope>NUCLEOTIDE SEQUENCE</scope>
    <source>
        <strain evidence="7">IBT 29677</strain>
    </source>
</reference>
<feature type="domain" description="FAD-binding" evidence="6">
    <location>
        <begin position="4"/>
        <end position="358"/>
    </location>
</feature>
<dbReference type="InterPro" id="IPR002938">
    <property type="entry name" value="FAD-bd"/>
</dbReference>
<comment type="similarity">
    <text evidence="1">Belongs to the paxM FAD-dependent monooxygenase family.</text>
</comment>
<dbReference type="GO" id="GO:0071949">
    <property type="term" value="F:FAD binding"/>
    <property type="evidence" value="ECO:0007669"/>
    <property type="project" value="InterPro"/>
</dbReference>
<dbReference type="GO" id="GO:0004497">
    <property type="term" value="F:monooxygenase activity"/>
    <property type="evidence" value="ECO:0007669"/>
    <property type="project" value="UniProtKB-KW"/>
</dbReference>
<accession>A0A9W9W4J4</accession>
<evidence type="ECO:0000256" key="5">
    <source>
        <dbReference type="ARBA" id="ARBA00023033"/>
    </source>
</evidence>
<keyword evidence="5" id="KW-0503">Monooxygenase</keyword>
<dbReference type="Pfam" id="PF01494">
    <property type="entry name" value="FAD_binding_3"/>
    <property type="match status" value="1"/>
</dbReference>
<evidence type="ECO:0000259" key="6">
    <source>
        <dbReference type="Pfam" id="PF01494"/>
    </source>
</evidence>
<protein>
    <recommendedName>
        <fullName evidence="6">FAD-binding domain-containing protein</fullName>
    </recommendedName>
</protein>
<sequence>MPLRVIVIGAGVAGLTAAVSLCRAGHEVKIFERSAFAGEVGAALNLAPNGTKVLRELGFDEERARCVQMLNWDTVNGVTLDRIACQDVSQASERFGAPYVAVHRVDLHEELMRLAAVNQPGGVHLHLSSPVVRIYQEEGLVEFEDGSVEQADLIVGADGLHSITRAAVVSTTAQSTGLSAFRFLVPTEVLENDRAGQELLDWKSPGATMLADPGSFTVDQERHLMWYPCRRQESPNFVGIHPTVAGPQPETPEEFKLQMLREFGNFHPRVVEILKLGEVVKCWPLFQIDPLPTWTSGKLVLIGDAAHPMLPFGGQGSNQAIEDGGAIGFLLVNVDDETQLPQRLQLFDQLRRRRASRVQILSSVRANRESVVEDKIKPFMEDGVICEIPESVKFHSRLIQVVPNSFPARVSHDA</sequence>
<evidence type="ECO:0000313" key="7">
    <source>
        <dbReference type="EMBL" id="KAJ5403178.1"/>
    </source>
</evidence>
<evidence type="ECO:0000256" key="2">
    <source>
        <dbReference type="ARBA" id="ARBA00022630"/>
    </source>
</evidence>
<evidence type="ECO:0000256" key="3">
    <source>
        <dbReference type="ARBA" id="ARBA00022827"/>
    </source>
</evidence>
<evidence type="ECO:0000313" key="8">
    <source>
        <dbReference type="Proteomes" id="UP001147747"/>
    </source>
</evidence>
<keyword evidence="8" id="KW-1185">Reference proteome</keyword>
<dbReference type="Gene3D" id="3.50.50.60">
    <property type="entry name" value="FAD/NAD(P)-binding domain"/>
    <property type="match status" value="1"/>
</dbReference>
<proteinExistence type="inferred from homology"/>
<dbReference type="InterPro" id="IPR050493">
    <property type="entry name" value="FAD-dep_Monooxygenase_BioMet"/>
</dbReference>